<comment type="caution">
    <text evidence="1">The sequence shown here is derived from an EMBL/GenBank/DDBJ whole genome shotgun (WGS) entry which is preliminary data.</text>
</comment>
<dbReference type="Pfam" id="PF06962">
    <property type="entry name" value="rRNA_methylase"/>
    <property type="match status" value="1"/>
</dbReference>
<dbReference type="Gene3D" id="3.40.50.150">
    <property type="entry name" value="Vaccinia Virus protein VP39"/>
    <property type="match status" value="1"/>
</dbReference>
<evidence type="ECO:0000313" key="1">
    <source>
        <dbReference type="EMBL" id="PTQ57247.1"/>
    </source>
</evidence>
<dbReference type="Proteomes" id="UP000244338">
    <property type="component" value="Unassembled WGS sequence"/>
</dbReference>
<dbReference type="GO" id="GO:0008168">
    <property type="term" value="F:methyltransferase activity"/>
    <property type="evidence" value="ECO:0007669"/>
    <property type="project" value="UniProtKB-KW"/>
</dbReference>
<sequence length="187" mass="20568">MLRITQLVHHLLTGVIHEGDTVIDATCGNGYDTLFLAERVGESGRVHAYDIQPEAISTTEEKLIAHGLHRRVHLHLASHETIAQETTPVKAVIFNLGYRPGGDKTITTRPASTVRALEAALFRLQPGGMILIAVYPAHPGGEVEAEVVRTFVARLSIKHFTAMHMSNMLATERAPFLVAIEKHSERL</sequence>
<dbReference type="AlphaFoldDB" id="A0A2R6Y3J6"/>
<dbReference type="PANTHER" id="PTHR35276:SF1">
    <property type="entry name" value="TRNA (MNM(5)S(2)U34)-METHYLTRANSFERASE, CHLOROPLASTIC"/>
    <property type="match status" value="1"/>
</dbReference>
<reference evidence="2" key="1">
    <citation type="journal article" date="2018" name="Sci. Rep.">
        <title>Lignite coal burning seam in the remote Altai Mountains harbors a hydrogen-driven thermophilic microbial community.</title>
        <authorList>
            <person name="Kadnikov V.V."/>
            <person name="Mardanov A.V."/>
            <person name="Ivasenko D.A."/>
            <person name="Antsiferov D.V."/>
            <person name="Beletsky A.V."/>
            <person name="Karnachuk O.V."/>
            <person name="Ravin N.V."/>
        </authorList>
    </citation>
    <scope>NUCLEOTIDE SEQUENCE [LARGE SCALE GENOMIC DNA]</scope>
</reference>
<dbReference type="SUPFAM" id="SSF53335">
    <property type="entry name" value="S-adenosyl-L-methionine-dependent methyltransferases"/>
    <property type="match status" value="1"/>
</dbReference>
<proteinExistence type="predicted"/>
<gene>
    <name evidence="1" type="ORF">BSOLF_2012</name>
</gene>
<dbReference type="GO" id="GO:0032259">
    <property type="term" value="P:methylation"/>
    <property type="evidence" value="ECO:0007669"/>
    <property type="project" value="UniProtKB-KW"/>
</dbReference>
<dbReference type="EMBL" id="PEBX01000010">
    <property type="protein sequence ID" value="PTQ57247.1"/>
    <property type="molecule type" value="Genomic_DNA"/>
</dbReference>
<keyword evidence="1" id="KW-0808">Transferase</keyword>
<dbReference type="InterPro" id="IPR010719">
    <property type="entry name" value="MnmM_MeTrfase"/>
</dbReference>
<dbReference type="PANTHER" id="PTHR35276">
    <property type="entry name" value="S-ADENOSYL-L-METHIONINE-DEPENDENT METHYLTRANSFERASES SUPERFAMILY PROTEIN"/>
    <property type="match status" value="1"/>
</dbReference>
<dbReference type="InterPro" id="IPR029063">
    <property type="entry name" value="SAM-dependent_MTases_sf"/>
</dbReference>
<name>A0A2R6Y3J6_9BACL</name>
<keyword evidence="1" id="KW-0489">Methyltransferase</keyword>
<accession>A0A2R6Y3J6</accession>
<organism evidence="1 2">
    <name type="scientific">Candidatus Carbonibacillus altaicus</name>
    <dbReference type="NCBI Taxonomy" id="2163959"/>
    <lineage>
        <taxon>Bacteria</taxon>
        <taxon>Bacillati</taxon>
        <taxon>Bacillota</taxon>
        <taxon>Bacilli</taxon>
        <taxon>Bacillales</taxon>
        <taxon>Candidatus Carbonibacillus</taxon>
    </lineage>
</organism>
<protein>
    <submittedName>
        <fullName evidence="1">SAM-dependent methyltransferase, MraW methylase family</fullName>
    </submittedName>
</protein>
<dbReference type="CDD" id="cd02440">
    <property type="entry name" value="AdoMet_MTases"/>
    <property type="match status" value="1"/>
</dbReference>
<evidence type="ECO:0000313" key="2">
    <source>
        <dbReference type="Proteomes" id="UP000244338"/>
    </source>
</evidence>